<name>A0A7T0BTZ6_9BACT</name>
<dbReference type="KEGG" id="nli:G3M70_02330"/>
<evidence type="ECO:0008006" key="5">
    <source>
        <dbReference type="Google" id="ProtNLM"/>
    </source>
</evidence>
<reference evidence="3 4" key="1">
    <citation type="submission" date="2020-02" db="EMBL/GenBank/DDBJ databases">
        <title>Genomic and physiological characterization of two novel Nitrospinaceae genera.</title>
        <authorList>
            <person name="Mueller A.J."/>
            <person name="Jung M.-Y."/>
            <person name="Strachan C.R."/>
            <person name="Herbold C.W."/>
            <person name="Kirkegaard R.H."/>
            <person name="Daims H."/>
        </authorList>
    </citation>
    <scope>NUCLEOTIDE SEQUENCE [LARGE SCALE GENOMIC DNA]</scope>
    <source>
        <strain evidence="3">EB</strain>
    </source>
</reference>
<dbReference type="EMBL" id="CP048685">
    <property type="protein sequence ID" value="QPJ60786.1"/>
    <property type="molecule type" value="Genomic_DNA"/>
</dbReference>
<accession>A0A7T0BTZ6</accession>
<dbReference type="AlphaFoldDB" id="A0A7T0BTZ6"/>
<evidence type="ECO:0000313" key="4">
    <source>
        <dbReference type="Proteomes" id="UP000594688"/>
    </source>
</evidence>
<gene>
    <name evidence="3" type="ORF">G3M70_02330</name>
</gene>
<evidence type="ECO:0000313" key="3">
    <source>
        <dbReference type="EMBL" id="QPJ60786.1"/>
    </source>
</evidence>
<dbReference type="Proteomes" id="UP000594688">
    <property type="component" value="Chromosome"/>
</dbReference>
<protein>
    <recommendedName>
        <fullName evidence="5">Cytochrome c-552/4 domain-containing protein</fullName>
    </recommendedName>
</protein>
<keyword evidence="1 2" id="KW-0732">Signal</keyword>
<dbReference type="Gene3D" id="3.90.10.10">
    <property type="entry name" value="Cytochrome C3"/>
    <property type="match status" value="1"/>
</dbReference>
<evidence type="ECO:0000256" key="1">
    <source>
        <dbReference type="ARBA" id="ARBA00022729"/>
    </source>
</evidence>
<dbReference type="SUPFAM" id="SSF48695">
    <property type="entry name" value="Multiheme cytochromes"/>
    <property type="match status" value="2"/>
</dbReference>
<dbReference type="InterPro" id="IPR051829">
    <property type="entry name" value="Multiheme_Cytochr_ET"/>
</dbReference>
<feature type="signal peptide" evidence="2">
    <location>
        <begin position="1"/>
        <end position="23"/>
    </location>
</feature>
<feature type="chain" id="PRO_5032405075" description="Cytochrome c-552/4 domain-containing protein" evidence="2">
    <location>
        <begin position="24"/>
        <end position="721"/>
    </location>
</feature>
<sequence length="721" mass="79889">MFKLRTFILSLCLILGGVWLAWAQETDNWEYWQNLYHQAQSELTQNESEKKAWLSKEPEIKRTKVTARLGDNKELVVSDLRGNKEEMCLTCHDGIEPMSTSHPASFGCTVCHGGDATSLNKTEAHASMIYDSTTGTGKRNPSALSVVHLSCGQIGCHAGHTDSSKNHIHRVRRSMMGTLSGMIAGLRYQWAAQSTPQAQYGVSRVPAPNNTEDELAGKLKPELEPLPFFLAKNRRQQIEQGQATGSEKVSHHPADGVLRSTCFQCHLDGKPVSGEYRSQGCAACHVSYSREGTYEGMDPTIPKDQTGHPSRHRMTALPEKTTCTKCHKSMGMDKTRIPGTLIKSIPSFAKGHPVEDVHTQAGMECIDCHSSFDVMGDGNLYSRQYEAVEIGCETCHGTVDRHPQIEKIDSNDLRVLRENRHYLNNPIKPGDWAVVSRRGRKLSNIKMHDGNITVFSKRGEKSWKIPLIKDGSVHRISRHNEKLACNACHSSWVPQCKGCHLVFNPKEKPSPWTGYKAEINYKEPTLLIGPDSKVRPAHAMPLNTLTALDPKGNSLPVINDEGDFQGRYRKFGFTNPRGYSGANTINATHPHSVGPKVRSCSSCHLSTEALGLGSSDLKIGRKSSGKRDAAKPVMQGNIYGTLGERSPLPKGTIQGQPVAGSHQPGTRSFNQKELNRILKVGNCLPCHDRESDPIYKNIEKSYKLATFKKHRARIKKAEGQR</sequence>
<organism evidence="3 4">
    <name type="scientific">Candidatus Nitronauta litoralis</name>
    <dbReference type="NCBI Taxonomy" id="2705533"/>
    <lineage>
        <taxon>Bacteria</taxon>
        <taxon>Pseudomonadati</taxon>
        <taxon>Nitrospinota/Tectimicrobiota group</taxon>
        <taxon>Nitrospinota</taxon>
        <taxon>Nitrospinia</taxon>
        <taxon>Nitrospinales</taxon>
        <taxon>Nitrospinaceae</taxon>
        <taxon>Candidatus Nitronauta</taxon>
    </lineage>
</organism>
<evidence type="ECO:0000256" key="2">
    <source>
        <dbReference type="SAM" id="SignalP"/>
    </source>
</evidence>
<proteinExistence type="predicted"/>
<dbReference type="PANTHER" id="PTHR35038">
    <property type="entry name" value="DISSIMILATORY SULFITE REDUCTASE SIRA"/>
    <property type="match status" value="1"/>
</dbReference>
<dbReference type="InterPro" id="IPR036280">
    <property type="entry name" value="Multihaem_cyt_sf"/>
</dbReference>
<dbReference type="PANTHER" id="PTHR35038:SF8">
    <property type="entry name" value="C-TYPE POLYHEME CYTOCHROME OMCC"/>
    <property type="match status" value="1"/>
</dbReference>
<dbReference type="GO" id="GO:0016491">
    <property type="term" value="F:oxidoreductase activity"/>
    <property type="evidence" value="ECO:0007669"/>
    <property type="project" value="TreeGrafter"/>
</dbReference>